<dbReference type="AlphaFoldDB" id="A0A0F8Y7G8"/>
<organism evidence="1">
    <name type="scientific">marine sediment metagenome</name>
    <dbReference type="NCBI Taxonomy" id="412755"/>
    <lineage>
        <taxon>unclassified sequences</taxon>
        <taxon>metagenomes</taxon>
        <taxon>ecological metagenomes</taxon>
    </lineage>
</organism>
<evidence type="ECO:0008006" key="2">
    <source>
        <dbReference type="Google" id="ProtNLM"/>
    </source>
</evidence>
<comment type="caution">
    <text evidence="1">The sequence shown here is derived from an EMBL/GenBank/DDBJ whole genome shotgun (WGS) entry which is preliminary data.</text>
</comment>
<reference evidence="1" key="1">
    <citation type="journal article" date="2015" name="Nature">
        <title>Complex archaea that bridge the gap between prokaryotes and eukaryotes.</title>
        <authorList>
            <person name="Spang A."/>
            <person name="Saw J.H."/>
            <person name="Jorgensen S.L."/>
            <person name="Zaremba-Niedzwiedzka K."/>
            <person name="Martijn J."/>
            <person name="Lind A.E."/>
            <person name="van Eijk R."/>
            <person name="Schleper C."/>
            <person name="Guy L."/>
            <person name="Ettema T.J."/>
        </authorList>
    </citation>
    <scope>NUCLEOTIDE SEQUENCE</scope>
</reference>
<evidence type="ECO:0000313" key="1">
    <source>
        <dbReference type="EMBL" id="KKK77357.1"/>
    </source>
</evidence>
<sequence>METVSGFRHFLTLPEGLIPKRVTAGHDGLLYILCDDARGGYATLRVSTGEDGKGHIEQMLRIEAHDG</sequence>
<accession>A0A0F8Y7G8</accession>
<name>A0A0F8Y7G8_9ZZZZ</name>
<protein>
    <recommendedName>
        <fullName evidence="2">Glucose/Sorbosone dehydrogenase domain-containing protein</fullName>
    </recommendedName>
</protein>
<proteinExistence type="predicted"/>
<dbReference type="EMBL" id="LAZR01054994">
    <property type="protein sequence ID" value="KKK77357.1"/>
    <property type="molecule type" value="Genomic_DNA"/>
</dbReference>
<gene>
    <name evidence="1" type="ORF">LCGC14_2854440</name>
</gene>